<comment type="caution">
    <text evidence="1">The sequence shown here is derived from an EMBL/GenBank/DDBJ whole genome shotgun (WGS) entry which is preliminary data.</text>
</comment>
<gene>
    <name evidence="1" type="ORF">HPB48_009099</name>
</gene>
<organism evidence="1 2">
    <name type="scientific">Haemaphysalis longicornis</name>
    <name type="common">Bush tick</name>
    <dbReference type="NCBI Taxonomy" id="44386"/>
    <lineage>
        <taxon>Eukaryota</taxon>
        <taxon>Metazoa</taxon>
        <taxon>Ecdysozoa</taxon>
        <taxon>Arthropoda</taxon>
        <taxon>Chelicerata</taxon>
        <taxon>Arachnida</taxon>
        <taxon>Acari</taxon>
        <taxon>Parasitiformes</taxon>
        <taxon>Ixodida</taxon>
        <taxon>Ixodoidea</taxon>
        <taxon>Ixodidae</taxon>
        <taxon>Haemaphysalinae</taxon>
        <taxon>Haemaphysalis</taxon>
    </lineage>
</organism>
<sequence length="96" mass="10326">MDLVVIPGGMTSIRQQPDFSVYWPFRSNSGVVTPSGLAADIHEGMPTGRLTGASLQQVCLRMLSAPRSVSCDTIVKSLKVMGIANRKDGMEDDLLC</sequence>
<evidence type="ECO:0000313" key="1">
    <source>
        <dbReference type="EMBL" id="KAH9374410.1"/>
    </source>
</evidence>
<dbReference type="VEuPathDB" id="VectorBase:HLOH_051762"/>
<accession>A0A9J6GGD4</accession>
<evidence type="ECO:0000313" key="2">
    <source>
        <dbReference type="Proteomes" id="UP000821853"/>
    </source>
</evidence>
<protein>
    <submittedName>
        <fullName evidence="1">Uncharacterized protein</fullName>
    </submittedName>
</protein>
<dbReference type="Proteomes" id="UP000821853">
    <property type="component" value="Chromosome 4"/>
</dbReference>
<dbReference type="AlphaFoldDB" id="A0A9J6GGD4"/>
<name>A0A9J6GGD4_HAELO</name>
<reference evidence="1 2" key="1">
    <citation type="journal article" date="2020" name="Cell">
        <title>Large-Scale Comparative Analyses of Tick Genomes Elucidate Their Genetic Diversity and Vector Capacities.</title>
        <authorList>
            <consortium name="Tick Genome and Microbiome Consortium (TIGMIC)"/>
            <person name="Jia N."/>
            <person name="Wang J."/>
            <person name="Shi W."/>
            <person name="Du L."/>
            <person name="Sun Y."/>
            <person name="Zhan W."/>
            <person name="Jiang J.F."/>
            <person name="Wang Q."/>
            <person name="Zhang B."/>
            <person name="Ji P."/>
            <person name="Bell-Sakyi L."/>
            <person name="Cui X.M."/>
            <person name="Yuan T.T."/>
            <person name="Jiang B.G."/>
            <person name="Yang W.F."/>
            <person name="Lam T.T."/>
            <person name="Chang Q.C."/>
            <person name="Ding S.J."/>
            <person name="Wang X.J."/>
            <person name="Zhu J.G."/>
            <person name="Ruan X.D."/>
            <person name="Zhao L."/>
            <person name="Wei J.T."/>
            <person name="Ye R.Z."/>
            <person name="Que T.C."/>
            <person name="Du C.H."/>
            <person name="Zhou Y.H."/>
            <person name="Cheng J.X."/>
            <person name="Dai P.F."/>
            <person name="Guo W.B."/>
            <person name="Han X.H."/>
            <person name="Huang E.J."/>
            <person name="Li L.F."/>
            <person name="Wei W."/>
            <person name="Gao Y.C."/>
            <person name="Liu J.Z."/>
            <person name="Shao H.Z."/>
            <person name="Wang X."/>
            <person name="Wang C.C."/>
            <person name="Yang T.C."/>
            <person name="Huo Q.B."/>
            <person name="Li W."/>
            <person name="Chen H.Y."/>
            <person name="Chen S.E."/>
            <person name="Zhou L.G."/>
            <person name="Ni X.B."/>
            <person name="Tian J.H."/>
            <person name="Sheng Y."/>
            <person name="Liu T."/>
            <person name="Pan Y.S."/>
            <person name="Xia L.Y."/>
            <person name="Li J."/>
            <person name="Zhao F."/>
            <person name="Cao W.C."/>
        </authorList>
    </citation>
    <scope>NUCLEOTIDE SEQUENCE [LARGE SCALE GENOMIC DNA]</scope>
    <source>
        <strain evidence="1">HaeL-2018</strain>
    </source>
</reference>
<proteinExistence type="predicted"/>
<keyword evidence="2" id="KW-1185">Reference proteome</keyword>
<dbReference type="EMBL" id="JABSTR010000006">
    <property type="protein sequence ID" value="KAH9374410.1"/>
    <property type="molecule type" value="Genomic_DNA"/>
</dbReference>